<evidence type="ECO:0000256" key="4">
    <source>
        <dbReference type="ARBA" id="ARBA00022807"/>
    </source>
</evidence>
<keyword evidence="4" id="KW-0788">Thiol protease</keyword>
<gene>
    <name evidence="7" type="ORF">G9272_41205</name>
</gene>
<dbReference type="PROSITE" id="PS51935">
    <property type="entry name" value="NLPC_P60"/>
    <property type="match status" value="1"/>
</dbReference>
<evidence type="ECO:0000256" key="2">
    <source>
        <dbReference type="ARBA" id="ARBA00022670"/>
    </source>
</evidence>
<evidence type="ECO:0000256" key="1">
    <source>
        <dbReference type="ARBA" id="ARBA00007074"/>
    </source>
</evidence>
<keyword evidence="2" id="KW-0645">Protease</keyword>
<dbReference type="PANTHER" id="PTHR47359:SF3">
    <property type="entry name" value="NLP_P60 DOMAIN-CONTAINING PROTEIN-RELATED"/>
    <property type="match status" value="1"/>
</dbReference>
<dbReference type="SUPFAM" id="SSF54001">
    <property type="entry name" value="Cysteine proteinases"/>
    <property type="match status" value="1"/>
</dbReference>
<accession>A0A6M4XH50</accession>
<proteinExistence type="inferred from homology"/>
<organism evidence="7 8">
    <name type="scientific">Streptomyces asoensis</name>
    <dbReference type="NCBI Taxonomy" id="249586"/>
    <lineage>
        <taxon>Bacteria</taxon>
        <taxon>Bacillati</taxon>
        <taxon>Actinomycetota</taxon>
        <taxon>Actinomycetes</taxon>
        <taxon>Kitasatosporales</taxon>
        <taxon>Streptomycetaceae</taxon>
        <taxon>Streptomyces</taxon>
    </lineage>
</organism>
<name>A0A6M4XH50_9ACTN</name>
<protein>
    <submittedName>
        <fullName evidence="7">Peptidoglycan endopeptidase</fullName>
    </submittedName>
</protein>
<dbReference type="Pfam" id="PF00877">
    <property type="entry name" value="NLPC_P60"/>
    <property type="match status" value="1"/>
</dbReference>
<evidence type="ECO:0000313" key="7">
    <source>
        <dbReference type="EMBL" id="QJT07323.1"/>
    </source>
</evidence>
<feature type="region of interest" description="Disordered" evidence="5">
    <location>
        <begin position="1"/>
        <end position="37"/>
    </location>
</feature>
<evidence type="ECO:0000256" key="5">
    <source>
        <dbReference type="SAM" id="MobiDB-lite"/>
    </source>
</evidence>
<dbReference type="GO" id="GO:0008234">
    <property type="term" value="F:cysteine-type peptidase activity"/>
    <property type="evidence" value="ECO:0007669"/>
    <property type="project" value="UniProtKB-KW"/>
</dbReference>
<sequence>MTPEAAFPMPSPAPAPDHLASELGVTTPPSGYPIPELGLPAPESGFMTPGVAAPVVPAPGYPTSELGFTTPPSGYPTSELPLSAPESGFAPSAPMPSYQAPAADVLTAGAGYPAPAAPLPEAVPPAVAPSDVTVSTTGTAYLGKADKALAFARAQIGRPSLWGATGPESYDCSSLTQAAWRAAGVTLPRSAIDQAKAFTRISLAELRPGDLVFFFDDLSHTGLCTGNGMMIHAPGPGTFIREEAILPFGEGALRGAVRPA</sequence>
<dbReference type="GO" id="GO:0006508">
    <property type="term" value="P:proteolysis"/>
    <property type="evidence" value="ECO:0007669"/>
    <property type="project" value="UniProtKB-KW"/>
</dbReference>
<comment type="similarity">
    <text evidence="1">Belongs to the peptidase C40 family.</text>
</comment>
<dbReference type="Proteomes" id="UP000502665">
    <property type="component" value="Chromosome"/>
</dbReference>
<feature type="domain" description="NlpC/P60" evidence="6">
    <location>
        <begin position="142"/>
        <end position="260"/>
    </location>
</feature>
<dbReference type="AlphaFoldDB" id="A0A6M4XH50"/>
<dbReference type="InterPro" id="IPR000064">
    <property type="entry name" value="NLP_P60_dom"/>
</dbReference>
<dbReference type="PANTHER" id="PTHR47359">
    <property type="entry name" value="PEPTIDOGLYCAN DL-ENDOPEPTIDASE CWLO"/>
    <property type="match status" value="1"/>
</dbReference>
<dbReference type="InterPro" id="IPR051794">
    <property type="entry name" value="PG_Endopeptidase_C40"/>
</dbReference>
<dbReference type="EMBL" id="CP049838">
    <property type="protein sequence ID" value="QJT07323.1"/>
    <property type="molecule type" value="Genomic_DNA"/>
</dbReference>
<keyword evidence="3" id="KW-0378">Hydrolase</keyword>
<dbReference type="Gene3D" id="3.90.1720.10">
    <property type="entry name" value="endopeptidase domain like (from Nostoc punctiforme)"/>
    <property type="match status" value="1"/>
</dbReference>
<evidence type="ECO:0000259" key="6">
    <source>
        <dbReference type="PROSITE" id="PS51935"/>
    </source>
</evidence>
<evidence type="ECO:0000256" key="3">
    <source>
        <dbReference type="ARBA" id="ARBA00022801"/>
    </source>
</evidence>
<reference evidence="7" key="1">
    <citation type="submission" date="2020-03" db="EMBL/GenBank/DDBJ databases">
        <title>Molecular networking-based the target discovery of potent antiproliferative macrolactams: 5/6/7/16 polycyclic ansamycins and glycosylated trienomycin from Streptomyces cacaoi subsp. asoensis.</title>
        <authorList>
            <person name="Liu L.-L."/>
        </authorList>
    </citation>
    <scope>NUCLEOTIDE SEQUENCE [LARGE SCALE GENOMIC DNA]</scope>
    <source>
        <strain evidence="7">H2S5</strain>
    </source>
</reference>
<dbReference type="InterPro" id="IPR038765">
    <property type="entry name" value="Papain-like_cys_pep_sf"/>
</dbReference>
<evidence type="ECO:0000313" key="8">
    <source>
        <dbReference type="Proteomes" id="UP000502665"/>
    </source>
</evidence>
<keyword evidence="8" id="KW-1185">Reference proteome</keyword>